<keyword evidence="3" id="KW-0238">DNA-binding</keyword>
<comment type="similarity">
    <text evidence="1">Belongs to the LysR transcriptional regulatory family.</text>
</comment>
<dbReference type="InterPro" id="IPR000847">
    <property type="entry name" value="LysR_HTH_N"/>
</dbReference>
<keyword evidence="7" id="KW-1185">Reference proteome</keyword>
<evidence type="ECO:0000313" key="6">
    <source>
        <dbReference type="EMBL" id="AVO35517.1"/>
    </source>
</evidence>
<evidence type="ECO:0000259" key="5">
    <source>
        <dbReference type="PROSITE" id="PS50931"/>
    </source>
</evidence>
<name>A0A2S0MI75_9BURK</name>
<evidence type="ECO:0000313" key="7">
    <source>
        <dbReference type="Proteomes" id="UP000239709"/>
    </source>
</evidence>
<dbReference type="SUPFAM" id="SSF46785">
    <property type="entry name" value="Winged helix' DNA-binding domain"/>
    <property type="match status" value="1"/>
</dbReference>
<dbReference type="InterPro" id="IPR036390">
    <property type="entry name" value="WH_DNA-bd_sf"/>
</dbReference>
<dbReference type="Gene3D" id="1.10.10.10">
    <property type="entry name" value="Winged helix-like DNA-binding domain superfamily/Winged helix DNA-binding domain"/>
    <property type="match status" value="1"/>
</dbReference>
<dbReference type="EMBL" id="CP027666">
    <property type="protein sequence ID" value="AVO35517.1"/>
    <property type="molecule type" value="Genomic_DNA"/>
</dbReference>
<evidence type="ECO:0000256" key="3">
    <source>
        <dbReference type="ARBA" id="ARBA00023125"/>
    </source>
</evidence>
<dbReference type="GO" id="GO:0003700">
    <property type="term" value="F:DNA-binding transcription factor activity"/>
    <property type="evidence" value="ECO:0007669"/>
    <property type="project" value="InterPro"/>
</dbReference>
<dbReference type="PROSITE" id="PS50931">
    <property type="entry name" value="HTH_LYSR"/>
    <property type="match status" value="1"/>
</dbReference>
<organism evidence="6 7">
    <name type="scientific">Ottowia oryzae</name>
    <dbReference type="NCBI Taxonomy" id="2109914"/>
    <lineage>
        <taxon>Bacteria</taxon>
        <taxon>Pseudomonadati</taxon>
        <taxon>Pseudomonadota</taxon>
        <taxon>Betaproteobacteria</taxon>
        <taxon>Burkholderiales</taxon>
        <taxon>Comamonadaceae</taxon>
        <taxon>Ottowia</taxon>
    </lineage>
</organism>
<dbReference type="Proteomes" id="UP000239709">
    <property type="component" value="Chromosome"/>
</dbReference>
<evidence type="ECO:0000256" key="4">
    <source>
        <dbReference type="ARBA" id="ARBA00023163"/>
    </source>
</evidence>
<dbReference type="KEGG" id="otk:C6570_15790"/>
<keyword evidence="4" id="KW-0804">Transcription</keyword>
<protein>
    <submittedName>
        <fullName evidence="6">LysR family transcriptional regulator</fullName>
    </submittedName>
</protein>
<gene>
    <name evidence="6" type="ORF">C6570_15790</name>
</gene>
<dbReference type="GO" id="GO:0003677">
    <property type="term" value="F:DNA binding"/>
    <property type="evidence" value="ECO:0007669"/>
    <property type="project" value="UniProtKB-KW"/>
</dbReference>
<dbReference type="InterPro" id="IPR050950">
    <property type="entry name" value="HTH-type_LysR_regulators"/>
</dbReference>
<dbReference type="RefSeq" id="WP_106704063.1">
    <property type="nucleotide sequence ID" value="NZ_CP027666.1"/>
</dbReference>
<reference evidence="6 7" key="1">
    <citation type="submission" date="2018-03" db="EMBL/GenBank/DDBJ databases">
        <title>Genome sequencing of Ottowia sp.</title>
        <authorList>
            <person name="Kim S.-J."/>
            <person name="Heo J."/>
            <person name="Kwon S.-W."/>
        </authorList>
    </citation>
    <scope>NUCLEOTIDE SEQUENCE [LARGE SCALE GENOMIC DNA]</scope>
    <source>
        <strain evidence="6 7">KADR8-3</strain>
    </source>
</reference>
<dbReference type="SUPFAM" id="SSF53850">
    <property type="entry name" value="Periplasmic binding protein-like II"/>
    <property type="match status" value="1"/>
</dbReference>
<sequence length="302" mass="32039">MDLIDLRLFLHVAEQGSITAGAERSHMTLASASARVRALEDALGTPLLVRDRRGAQPTPAGQTLARHAQQVLAQLGQLHEAMAEHTEGPRAHLRLWANTSAATVHLPPLLARFLAAHPGYTLDMQERPSAAIADALRQRQAELGVPSDAADVAGLECAPLRPDPLVLIVPRSHALAGVRRMSLADALVHAFLGLHEASALQAMVTAQARRCQPGWDYRMRLGSLEAVSRMVALGAGVAVVPRAVAEREARASGLRRVPLTDGWAARTLLLAAPSFGALPPATARLAKFLIDATSGAVAPARR</sequence>
<evidence type="ECO:0000256" key="1">
    <source>
        <dbReference type="ARBA" id="ARBA00009437"/>
    </source>
</evidence>
<dbReference type="Pfam" id="PF03466">
    <property type="entry name" value="LysR_substrate"/>
    <property type="match status" value="1"/>
</dbReference>
<proteinExistence type="inferred from homology"/>
<dbReference type="GO" id="GO:0005829">
    <property type="term" value="C:cytosol"/>
    <property type="evidence" value="ECO:0007669"/>
    <property type="project" value="TreeGrafter"/>
</dbReference>
<dbReference type="FunFam" id="1.10.10.10:FF:000001">
    <property type="entry name" value="LysR family transcriptional regulator"/>
    <property type="match status" value="1"/>
</dbReference>
<accession>A0A2S0MI75</accession>
<dbReference type="PANTHER" id="PTHR30419">
    <property type="entry name" value="HTH-TYPE TRANSCRIPTIONAL REGULATOR YBHD"/>
    <property type="match status" value="1"/>
</dbReference>
<dbReference type="Gene3D" id="3.40.190.290">
    <property type="match status" value="1"/>
</dbReference>
<keyword evidence="2" id="KW-0805">Transcription regulation</keyword>
<dbReference type="PANTHER" id="PTHR30419:SF2">
    <property type="entry name" value="LYSR FAMILY TRANSCRIPTIONAL REGULATOR"/>
    <property type="match status" value="1"/>
</dbReference>
<dbReference type="Pfam" id="PF00126">
    <property type="entry name" value="HTH_1"/>
    <property type="match status" value="1"/>
</dbReference>
<feature type="domain" description="HTH lysR-type" evidence="5">
    <location>
        <begin position="1"/>
        <end position="58"/>
    </location>
</feature>
<dbReference type="OrthoDB" id="9785974at2"/>
<dbReference type="AlphaFoldDB" id="A0A2S0MI75"/>
<evidence type="ECO:0000256" key="2">
    <source>
        <dbReference type="ARBA" id="ARBA00023015"/>
    </source>
</evidence>
<dbReference type="InterPro" id="IPR005119">
    <property type="entry name" value="LysR_subst-bd"/>
</dbReference>
<dbReference type="InterPro" id="IPR036388">
    <property type="entry name" value="WH-like_DNA-bd_sf"/>
</dbReference>